<evidence type="ECO:0000313" key="2">
    <source>
        <dbReference type="Proteomes" id="UP001238450"/>
    </source>
</evidence>
<evidence type="ECO:0000313" key="1">
    <source>
        <dbReference type="EMBL" id="MDQ0417598.1"/>
    </source>
</evidence>
<dbReference type="EMBL" id="JAUSUV010000007">
    <property type="protein sequence ID" value="MDQ0417598.1"/>
    <property type="molecule type" value="Genomic_DNA"/>
</dbReference>
<comment type="caution">
    <text evidence="1">The sequence shown here is derived from an EMBL/GenBank/DDBJ whole genome shotgun (WGS) entry which is preliminary data.</text>
</comment>
<accession>A0AAJ1WT28</accession>
<reference evidence="1 2" key="1">
    <citation type="submission" date="2023-07" db="EMBL/GenBank/DDBJ databases">
        <title>Genomic Encyclopedia of Type Strains, Phase IV (KMG-IV): sequencing the most valuable type-strain genomes for metagenomic binning, comparative biology and taxonomic classification.</title>
        <authorList>
            <person name="Goeker M."/>
        </authorList>
    </citation>
    <scope>NUCLEOTIDE SEQUENCE [LARGE SCALE GENOMIC DNA]</scope>
    <source>
        <strain evidence="1 2">DSM 46876</strain>
    </source>
</reference>
<name>A0AAJ1WT28_9BACL</name>
<proteinExistence type="predicted"/>
<dbReference type="AlphaFoldDB" id="A0AAJ1WT28"/>
<keyword evidence="2" id="KW-1185">Reference proteome</keyword>
<dbReference type="RefSeq" id="WP_143187885.1">
    <property type="nucleotide sequence ID" value="NZ_JAUSUV010000007.1"/>
</dbReference>
<protein>
    <submittedName>
        <fullName evidence="1">Uncharacterized protein</fullName>
    </submittedName>
</protein>
<organism evidence="1 2">
    <name type="scientific">Croceifilum oryzae</name>
    <dbReference type="NCBI Taxonomy" id="1553429"/>
    <lineage>
        <taxon>Bacteria</taxon>
        <taxon>Bacillati</taxon>
        <taxon>Bacillota</taxon>
        <taxon>Bacilli</taxon>
        <taxon>Bacillales</taxon>
        <taxon>Thermoactinomycetaceae</taxon>
        <taxon>Croceifilum</taxon>
    </lineage>
</organism>
<sequence length="143" mass="16188">MKKELLKGNMEEARELAFQVDFDDLHECLIGLSHETGSMFIYTFGYSLLLKQESAKLHELLYVMLSISLPYIEGAYESSLYHARRAAALDPDDVEYKSCILLFHEIPDQLVSKEEAVEIAKEIITVDPTNSAATKILLRYGIA</sequence>
<gene>
    <name evidence="1" type="ORF">J2Z48_001771</name>
</gene>
<dbReference type="Proteomes" id="UP001238450">
    <property type="component" value="Unassembled WGS sequence"/>
</dbReference>